<dbReference type="AlphaFoldDB" id="A0A4P2VGB4"/>
<dbReference type="InterPro" id="IPR023211">
    <property type="entry name" value="DNA_pol_palm_dom_sf"/>
</dbReference>
<proteinExistence type="inferred from homology"/>
<dbReference type="PROSITE" id="PS00116">
    <property type="entry name" value="DNA_POLYMERASE_B"/>
    <property type="match status" value="1"/>
</dbReference>
<accession>A0A4P2VGB4</accession>
<dbReference type="EC" id="2.7.7.7" evidence="7"/>
<dbReference type="InterPro" id="IPR043502">
    <property type="entry name" value="DNA/RNA_pol_sf"/>
</dbReference>
<dbReference type="InterPro" id="IPR017964">
    <property type="entry name" value="DNA-dir_DNA_pol_B_CS"/>
</dbReference>
<dbReference type="GO" id="GO:0003887">
    <property type="term" value="F:DNA-directed DNA polymerase activity"/>
    <property type="evidence" value="ECO:0007669"/>
    <property type="project" value="UniProtKB-KW"/>
</dbReference>
<keyword evidence="5 7" id="KW-0238">DNA-binding</keyword>
<dbReference type="Gene3D" id="1.10.132.60">
    <property type="entry name" value="DNA polymerase family B, C-terminal domain"/>
    <property type="match status" value="1"/>
</dbReference>
<dbReference type="InterPro" id="IPR006134">
    <property type="entry name" value="DNA-dir_DNA_pol_B_multi_dom"/>
</dbReference>
<dbReference type="InterPro" id="IPR036397">
    <property type="entry name" value="RNaseH_sf"/>
</dbReference>
<dbReference type="SUPFAM" id="SSF56672">
    <property type="entry name" value="DNA/RNA polymerases"/>
    <property type="match status" value="1"/>
</dbReference>
<name>A0A4P2VGB4_9ARCH</name>
<dbReference type="GO" id="GO:0000166">
    <property type="term" value="F:nucleotide binding"/>
    <property type="evidence" value="ECO:0007669"/>
    <property type="project" value="InterPro"/>
</dbReference>
<keyword evidence="2 7" id="KW-0808">Transferase</keyword>
<comment type="catalytic activity">
    <reaction evidence="6 7">
        <text>DNA(n) + a 2'-deoxyribonucleoside 5'-triphosphate = DNA(n+1) + diphosphate</text>
        <dbReference type="Rhea" id="RHEA:22508"/>
        <dbReference type="Rhea" id="RHEA-COMP:17339"/>
        <dbReference type="Rhea" id="RHEA-COMP:17340"/>
        <dbReference type="ChEBI" id="CHEBI:33019"/>
        <dbReference type="ChEBI" id="CHEBI:61560"/>
        <dbReference type="ChEBI" id="CHEBI:173112"/>
        <dbReference type="EC" id="2.7.7.7"/>
    </reaction>
</comment>
<dbReference type="GO" id="GO:0006261">
    <property type="term" value="P:DNA-templated DNA replication"/>
    <property type="evidence" value="ECO:0007669"/>
    <property type="project" value="TreeGrafter"/>
</dbReference>
<dbReference type="Pfam" id="PF00136">
    <property type="entry name" value="DNA_pol_B"/>
    <property type="match status" value="2"/>
</dbReference>
<dbReference type="Gene3D" id="1.10.287.690">
    <property type="entry name" value="Helix hairpin bin"/>
    <property type="match status" value="1"/>
</dbReference>
<evidence type="ECO:0000256" key="2">
    <source>
        <dbReference type="ARBA" id="ARBA00022679"/>
    </source>
</evidence>
<dbReference type="InterPro" id="IPR012337">
    <property type="entry name" value="RNaseH-like_sf"/>
</dbReference>
<evidence type="ECO:0000259" key="9">
    <source>
        <dbReference type="Pfam" id="PF03104"/>
    </source>
</evidence>
<feature type="domain" description="DNA-directed DNA polymerase family B exonuclease" evidence="9">
    <location>
        <begin position="188"/>
        <end position="264"/>
    </location>
</feature>
<keyword evidence="3 7" id="KW-0548">Nucleotidyltransferase</keyword>
<comment type="similarity">
    <text evidence="1 7">Belongs to the DNA polymerase type-B family.</text>
</comment>
<dbReference type="NCBIfam" id="TIGR00592">
    <property type="entry name" value="pol2"/>
    <property type="match status" value="1"/>
</dbReference>
<dbReference type="GO" id="GO:0003677">
    <property type="term" value="F:DNA binding"/>
    <property type="evidence" value="ECO:0007669"/>
    <property type="project" value="UniProtKB-KW"/>
</dbReference>
<protein>
    <recommendedName>
        <fullName evidence="7">DNA polymerase</fullName>
        <ecNumber evidence="7">2.7.7.7</ecNumber>
    </recommendedName>
</protein>
<sequence length="742" mass="84026">MPEVRFWLLDVMDAGEAVDLWGLGEDGRRLMIEVPFRSYFYLVPSSDYVKVKGAQEVDMFRMGKRVRCLRVEAQDDPSKEAEEMMSRGLGDAYGYDIRRSDLFLISTGLRPSAWTAAEAERVSSGAYDVYRSTGPPRSLEDRKDVPRIRILSFDPIYISRNASPRPERDPVAAVSIYDGSSAKTIAGDEQYVLRSFVEEVMRADPDVILGFQSNRVHWNYLSRRAENSGLRFSLGRDGSEPHGSVYGHVSIRGRANVDLSEFVDEVPEVKLERLEELSKYLGIEAPREAPEYFEIGELWEKDRRKLVEYFEWRVRAMFDVFSAISDYVFNLSSITGLPPDHVLTAATGFKVENYLMRFAELEARELIPPRKETRHVTYQGGIVLQPKPGLHRGIAVLDFKSMYPSIIIKYNISLETVDEGGSLRSGPPGFLPRALRRLLDERSRAREEEARYPEGSSERKVLDAKQRALKRIANATYGYTGWSGARWYAPHVAAAITAKGREVISSVISKAGEMGLEVIYGDTDSVFVSHDEGKVRELLRWVEESLGLEVKLEKIYRGVLFTEAKKRYAGITEDGELDVVGLEAVRGDWSEVAKRAQMNVLEVLLREESPERAEETAREWIRRVRAGNVPLKDLIIWKQLTKPIDEYEATAPHAVVAREMREKGWDVRIGDKVGFIVVKGAGKLHERVKPYFEVTADQVDWDYYAEKQVAAACGRVLEAVGVDESKLLSASKGMSLEEFFGK</sequence>
<dbReference type="PRINTS" id="PR00106">
    <property type="entry name" value="DNAPOLB"/>
</dbReference>
<evidence type="ECO:0000259" key="8">
    <source>
        <dbReference type="Pfam" id="PF00136"/>
    </source>
</evidence>
<reference evidence="10 11" key="1">
    <citation type="journal article" date="2019" name="ISME J.">
        <title>Isolation and characterization of a thermophilic sulfur- and iron-reducing thaumarchaeote from a terrestrial acidic hot spring.</title>
        <authorList>
            <person name="Kato S."/>
            <person name="Itoh T."/>
            <person name="Yuki M."/>
            <person name="Nagamori M."/>
            <person name="Ohnishi M."/>
            <person name="Uematsu K."/>
            <person name="Suzuki K."/>
            <person name="Takashina T."/>
            <person name="Ohkuma M."/>
        </authorList>
    </citation>
    <scope>NUCLEOTIDE SEQUENCE [LARGE SCALE GENOMIC DNA]</scope>
    <source>
        <strain evidence="10 11">NAS-02</strain>
    </source>
</reference>
<evidence type="ECO:0000256" key="7">
    <source>
        <dbReference type="RuleBase" id="RU000442"/>
    </source>
</evidence>
<dbReference type="PANTHER" id="PTHR10322:SF23">
    <property type="entry name" value="DNA POLYMERASE DELTA CATALYTIC SUBUNIT"/>
    <property type="match status" value="1"/>
</dbReference>
<dbReference type="OrthoDB" id="323192at2157"/>
<dbReference type="KEGG" id="ccai:NAS2_1114"/>
<dbReference type="Gene3D" id="3.30.420.10">
    <property type="entry name" value="Ribonuclease H-like superfamily/Ribonuclease H"/>
    <property type="match status" value="1"/>
</dbReference>
<dbReference type="Gene3D" id="3.30.342.10">
    <property type="entry name" value="DNA Polymerase, chain B, domain 1"/>
    <property type="match status" value="1"/>
</dbReference>
<evidence type="ECO:0000256" key="1">
    <source>
        <dbReference type="ARBA" id="ARBA00005755"/>
    </source>
</evidence>
<keyword evidence="7" id="KW-0235">DNA replication</keyword>
<dbReference type="Proteomes" id="UP000509448">
    <property type="component" value="Chromosome"/>
</dbReference>
<evidence type="ECO:0000256" key="6">
    <source>
        <dbReference type="ARBA" id="ARBA00049244"/>
    </source>
</evidence>
<keyword evidence="11" id="KW-1185">Reference proteome</keyword>
<dbReference type="EMBL" id="AP018732">
    <property type="protein sequence ID" value="BBE42503.1"/>
    <property type="molecule type" value="Genomic_DNA"/>
</dbReference>
<dbReference type="InterPro" id="IPR050240">
    <property type="entry name" value="DNA_pol_type-B"/>
</dbReference>
<dbReference type="SMART" id="SM00486">
    <property type="entry name" value="POLBc"/>
    <property type="match status" value="1"/>
</dbReference>
<gene>
    <name evidence="10" type="ORF">NAS2_1114</name>
</gene>
<evidence type="ECO:0000256" key="4">
    <source>
        <dbReference type="ARBA" id="ARBA00022932"/>
    </source>
</evidence>
<feature type="domain" description="DNA-directed DNA polymerase family B multifunctional" evidence="8">
    <location>
        <begin position="429"/>
        <end position="719"/>
    </location>
</feature>
<evidence type="ECO:0000313" key="10">
    <source>
        <dbReference type="EMBL" id="BBE42503.1"/>
    </source>
</evidence>
<dbReference type="GeneID" id="55584925"/>
<organism evidence="10 11">
    <name type="scientific">Conexivisphaera calida</name>
    <dbReference type="NCBI Taxonomy" id="1874277"/>
    <lineage>
        <taxon>Archaea</taxon>
        <taxon>Nitrososphaerota</taxon>
        <taxon>Conexivisphaeria</taxon>
        <taxon>Conexivisphaerales</taxon>
        <taxon>Conexivisphaeraceae</taxon>
        <taxon>Conexivisphaera</taxon>
    </lineage>
</organism>
<dbReference type="RefSeq" id="WP_174448727.1">
    <property type="nucleotide sequence ID" value="NZ_AP018732.1"/>
</dbReference>
<evidence type="ECO:0000313" key="11">
    <source>
        <dbReference type="Proteomes" id="UP000509448"/>
    </source>
</evidence>
<dbReference type="SUPFAM" id="SSF53098">
    <property type="entry name" value="Ribonuclease H-like"/>
    <property type="match status" value="1"/>
</dbReference>
<keyword evidence="4 7" id="KW-0239">DNA-directed DNA polymerase</keyword>
<feature type="domain" description="DNA-directed DNA polymerase family B multifunctional" evidence="8">
    <location>
        <begin position="341"/>
        <end position="420"/>
    </location>
</feature>
<dbReference type="PANTHER" id="PTHR10322">
    <property type="entry name" value="DNA POLYMERASE CATALYTIC SUBUNIT"/>
    <property type="match status" value="1"/>
</dbReference>
<dbReference type="Pfam" id="PF03104">
    <property type="entry name" value="DNA_pol_B_exo1"/>
    <property type="match status" value="1"/>
</dbReference>
<evidence type="ECO:0000256" key="3">
    <source>
        <dbReference type="ARBA" id="ARBA00022695"/>
    </source>
</evidence>
<dbReference type="Gene3D" id="3.90.1600.10">
    <property type="entry name" value="Palm domain of DNA polymerase"/>
    <property type="match status" value="1"/>
</dbReference>
<evidence type="ECO:0000256" key="5">
    <source>
        <dbReference type="ARBA" id="ARBA00023125"/>
    </source>
</evidence>
<dbReference type="InterPro" id="IPR006133">
    <property type="entry name" value="DNA-dir_DNA_pol_B_exonuc"/>
</dbReference>
<dbReference type="InterPro" id="IPR006172">
    <property type="entry name" value="DNA-dir_DNA_pol_B"/>
</dbReference>
<dbReference type="InterPro" id="IPR042087">
    <property type="entry name" value="DNA_pol_B_thumb"/>
</dbReference>